<evidence type="ECO:0000313" key="1">
    <source>
        <dbReference type="EMBL" id="PON88606.1"/>
    </source>
</evidence>
<evidence type="ECO:0000313" key="2">
    <source>
        <dbReference type="Proteomes" id="UP000237000"/>
    </source>
</evidence>
<feature type="non-terminal residue" evidence="1">
    <location>
        <position position="1"/>
    </location>
</feature>
<gene>
    <name evidence="1" type="ORF">TorRG33x02_156710</name>
</gene>
<comment type="caution">
    <text evidence="1">The sequence shown here is derived from an EMBL/GenBank/DDBJ whole genome shotgun (WGS) entry which is preliminary data.</text>
</comment>
<name>A0A2P5ESU4_TREOI</name>
<dbReference type="InParanoid" id="A0A2P5ESU4"/>
<dbReference type="OrthoDB" id="10371872at2759"/>
<sequence length="89" mass="10373">GYDYCVERNFVCLEYRLLCICCCYNEFGFPYDLPIIQGIELESYLRLKLLDQLVIGLSTAVEHCHTFDFCGRTMIEGKDHNLGDFFCPK</sequence>
<dbReference type="AlphaFoldDB" id="A0A2P5ESU4"/>
<dbReference type="Proteomes" id="UP000237000">
    <property type="component" value="Unassembled WGS sequence"/>
</dbReference>
<organism evidence="1 2">
    <name type="scientific">Trema orientale</name>
    <name type="common">Charcoal tree</name>
    <name type="synonym">Celtis orientalis</name>
    <dbReference type="NCBI Taxonomy" id="63057"/>
    <lineage>
        <taxon>Eukaryota</taxon>
        <taxon>Viridiplantae</taxon>
        <taxon>Streptophyta</taxon>
        <taxon>Embryophyta</taxon>
        <taxon>Tracheophyta</taxon>
        <taxon>Spermatophyta</taxon>
        <taxon>Magnoliopsida</taxon>
        <taxon>eudicotyledons</taxon>
        <taxon>Gunneridae</taxon>
        <taxon>Pentapetalae</taxon>
        <taxon>rosids</taxon>
        <taxon>fabids</taxon>
        <taxon>Rosales</taxon>
        <taxon>Cannabaceae</taxon>
        <taxon>Trema</taxon>
    </lineage>
</organism>
<dbReference type="EMBL" id="JXTC01000104">
    <property type="protein sequence ID" value="PON88606.1"/>
    <property type="molecule type" value="Genomic_DNA"/>
</dbReference>
<protein>
    <submittedName>
        <fullName evidence="1">Uncharacterized protein</fullName>
    </submittedName>
</protein>
<reference evidence="2" key="1">
    <citation type="submission" date="2016-06" db="EMBL/GenBank/DDBJ databases">
        <title>Parallel loss of symbiosis genes in relatives of nitrogen-fixing non-legume Parasponia.</title>
        <authorList>
            <person name="Van Velzen R."/>
            <person name="Holmer R."/>
            <person name="Bu F."/>
            <person name="Rutten L."/>
            <person name="Van Zeijl A."/>
            <person name="Liu W."/>
            <person name="Santuari L."/>
            <person name="Cao Q."/>
            <person name="Sharma T."/>
            <person name="Shen D."/>
            <person name="Roswanjaya Y."/>
            <person name="Wardhani T."/>
            <person name="Kalhor M.S."/>
            <person name="Jansen J."/>
            <person name="Van den Hoogen J."/>
            <person name="Gungor B."/>
            <person name="Hartog M."/>
            <person name="Hontelez J."/>
            <person name="Verver J."/>
            <person name="Yang W.-C."/>
            <person name="Schijlen E."/>
            <person name="Repin R."/>
            <person name="Schilthuizen M."/>
            <person name="Schranz E."/>
            <person name="Heidstra R."/>
            <person name="Miyata K."/>
            <person name="Fedorova E."/>
            <person name="Kohlen W."/>
            <person name="Bisseling T."/>
            <person name="Smit S."/>
            <person name="Geurts R."/>
        </authorList>
    </citation>
    <scope>NUCLEOTIDE SEQUENCE [LARGE SCALE GENOMIC DNA]</scope>
    <source>
        <strain evidence="2">cv. RG33-2</strain>
    </source>
</reference>
<keyword evidence="2" id="KW-1185">Reference proteome</keyword>
<proteinExistence type="predicted"/>
<accession>A0A2P5ESU4</accession>